<organism evidence="1 2">
    <name type="scientific">Trametes coccinea (strain BRFM310)</name>
    <name type="common">Pycnoporus coccineus</name>
    <dbReference type="NCBI Taxonomy" id="1353009"/>
    <lineage>
        <taxon>Eukaryota</taxon>
        <taxon>Fungi</taxon>
        <taxon>Dikarya</taxon>
        <taxon>Basidiomycota</taxon>
        <taxon>Agaricomycotina</taxon>
        <taxon>Agaricomycetes</taxon>
        <taxon>Polyporales</taxon>
        <taxon>Polyporaceae</taxon>
        <taxon>Trametes</taxon>
    </lineage>
</organism>
<accession>A0A1Y2I8L6</accession>
<dbReference type="AlphaFoldDB" id="A0A1Y2I8L6"/>
<name>A0A1Y2I8L6_TRAC3</name>
<gene>
    <name evidence="1" type="ORF">PYCCODRAFT_1440872</name>
</gene>
<dbReference type="OrthoDB" id="2740071at2759"/>
<protein>
    <submittedName>
        <fullName evidence="1">Uncharacterized protein</fullName>
    </submittedName>
</protein>
<evidence type="ECO:0000313" key="2">
    <source>
        <dbReference type="Proteomes" id="UP000193067"/>
    </source>
</evidence>
<proteinExistence type="predicted"/>
<dbReference type="EMBL" id="KZ084169">
    <property type="protein sequence ID" value="OSC96700.1"/>
    <property type="molecule type" value="Genomic_DNA"/>
</dbReference>
<keyword evidence="2" id="KW-1185">Reference proteome</keyword>
<reference evidence="1 2" key="1">
    <citation type="journal article" date="2015" name="Biotechnol. Biofuels">
        <title>Enhanced degradation of softwood versus hardwood by the white-rot fungus Pycnoporus coccineus.</title>
        <authorList>
            <person name="Couturier M."/>
            <person name="Navarro D."/>
            <person name="Chevret D."/>
            <person name="Henrissat B."/>
            <person name="Piumi F."/>
            <person name="Ruiz-Duenas F.J."/>
            <person name="Martinez A.T."/>
            <person name="Grigoriev I.V."/>
            <person name="Riley R."/>
            <person name="Lipzen A."/>
            <person name="Berrin J.G."/>
            <person name="Master E.R."/>
            <person name="Rosso M.N."/>
        </authorList>
    </citation>
    <scope>NUCLEOTIDE SEQUENCE [LARGE SCALE GENOMIC DNA]</scope>
    <source>
        <strain evidence="1 2">BRFM310</strain>
    </source>
</reference>
<dbReference type="Proteomes" id="UP000193067">
    <property type="component" value="Unassembled WGS sequence"/>
</dbReference>
<evidence type="ECO:0000313" key="1">
    <source>
        <dbReference type="EMBL" id="OSC96700.1"/>
    </source>
</evidence>
<sequence length="150" mass="16880">MSSNVASESQQATCIRTLRGGYPFTPEQGQQIATALAGMVNEAPPDGVDDFPSVLYQVDDLLSRVPGDLGFQRVWNKNVPNADYVYFLATTRRHYVKLPQEEMDRARAEKHYFDPSVQLVESDADRYVKQIVQEETGVEGGPFHTVIWVD</sequence>